<evidence type="ECO:0000313" key="4">
    <source>
        <dbReference type="EMBL" id="CAF3794316.1"/>
    </source>
</evidence>
<name>A0A8S2DXF9_9BILA</name>
<evidence type="ECO:0000313" key="3">
    <source>
        <dbReference type="EMBL" id="CAF1025851.1"/>
    </source>
</evidence>
<sequence length="469" mass="51798">MRNGVLKSHNTIRNEFKFTNMRSRINRTEHSHSTNINKTAKRSLTLIVTTISATAAATLLLHQKSHLAAEVDGAATAIKSANEVADSTQVSSTLPSEACKELSSLLGSRFTMDKDDCSAHANDSSSYHSGPLPAAVAYPVSTEEVSKIAQIASKYKFILVPYGSGTSLEGHTSAPNNGSLTVDMSHMQRILKIHAEDMQVTVEPGVSYHHLNDELKSTGLYFPVDPGPGASIGGMVGTSCSGTNAVRYGTMKFNVVNVTVVLADGTIIKTAQRARKSSAGYDLTRLFIGSEGTLGIITEVTLKLHNIPEQTAVAICQFDSIKSAAAAKKEGTAQNVSSRFIIRVYTKLDDELLNDLTKDVENYLIAGSIPEKEDQTTDFYYSCKMIEDCQQKLIDTLKSYYNGNAENMKTINEFEQSYLPSKAIWWYTRDTFFYCLLNKGLRQHDTEMIFLFGFYIRDIYVQLKEEYKN</sequence>
<dbReference type="Pfam" id="PF01565">
    <property type="entry name" value="FAD_binding_4"/>
    <property type="match status" value="1"/>
</dbReference>
<dbReference type="InterPro" id="IPR006094">
    <property type="entry name" value="Oxid_FAD_bind_N"/>
</dbReference>
<dbReference type="GO" id="GO:0005739">
    <property type="term" value="C:mitochondrion"/>
    <property type="evidence" value="ECO:0007669"/>
    <property type="project" value="TreeGrafter"/>
</dbReference>
<dbReference type="Proteomes" id="UP000677228">
    <property type="component" value="Unassembled WGS sequence"/>
</dbReference>
<protein>
    <recommendedName>
        <fullName evidence="2">FAD-binding PCMH-type domain-containing protein</fullName>
    </recommendedName>
</protein>
<dbReference type="PANTHER" id="PTHR11748">
    <property type="entry name" value="D-LACTATE DEHYDROGENASE"/>
    <property type="match status" value="1"/>
</dbReference>
<dbReference type="Proteomes" id="UP000682733">
    <property type="component" value="Unassembled WGS sequence"/>
</dbReference>
<dbReference type="AlphaFoldDB" id="A0A8S2DXF9"/>
<dbReference type="FunFam" id="3.30.465.10:FF:000014">
    <property type="entry name" value="D-lactate dehydrogenase (Cytochrome), putative"/>
    <property type="match status" value="1"/>
</dbReference>
<evidence type="ECO:0000313" key="5">
    <source>
        <dbReference type="Proteomes" id="UP000677228"/>
    </source>
</evidence>
<dbReference type="PROSITE" id="PS51387">
    <property type="entry name" value="FAD_PCMH"/>
    <property type="match status" value="1"/>
</dbReference>
<dbReference type="GO" id="GO:0004458">
    <property type="term" value="F:D-lactate dehydrogenase (cytochrome) activity"/>
    <property type="evidence" value="ECO:0007669"/>
    <property type="project" value="TreeGrafter"/>
</dbReference>
<dbReference type="GO" id="GO:0008720">
    <property type="term" value="F:D-lactate dehydrogenase (NAD+) activity"/>
    <property type="evidence" value="ECO:0007669"/>
    <property type="project" value="TreeGrafter"/>
</dbReference>
<dbReference type="GO" id="GO:1903457">
    <property type="term" value="P:lactate catabolic process"/>
    <property type="evidence" value="ECO:0007669"/>
    <property type="project" value="TreeGrafter"/>
</dbReference>
<dbReference type="Gene3D" id="3.30.465.10">
    <property type="match status" value="1"/>
</dbReference>
<dbReference type="PANTHER" id="PTHR11748:SF111">
    <property type="entry name" value="D-LACTATE DEHYDROGENASE, MITOCHONDRIAL-RELATED"/>
    <property type="match status" value="1"/>
</dbReference>
<dbReference type="InterPro" id="IPR016169">
    <property type="entry name" value="FAD-bd_PCMH_sub2"/>
</dbReference>
<dbReference type="EMBL" id="CAJOBA010007160">
    <property type="protein sequence ID" value="CAF3794316.1"/>
    <property type="molecule type" value="Genomic_DNA"/>
</dbReference>
<organism evidence="3 5">
    <name type="scientific">Didymodactylos carnosus</name>
    <dbReference type="NCBI Taxonomy" id="1234261"/>
    <lineage>
        <taxon>Eukaryota</taxon>
        <taxon>Metazoa</taxon>
        <taxon>Spiralia</taxon>
        <taxon>Gnathifera</taxon>
        <taxon>Rotifera</taxon>
        <taxon>Eurotatoria</taxon>
        <taxon>Bdelloidea</taxon>
        <taxon>Philodinida</taxon>
        <taxon>Philodinidae</taxon>
        <taxon>Didymodactylos</taxon>
    </lineage>
</organism>
<dbReference type="SUPFAM" id="SSF56176">
    <property type="entry name" value="FAD-binding/transporter-associated domain-like"/>
    <property type="match status" value="1"/>
</dbReference>
<reference evidence="3" key="1">
    <citation type="submission" date="2021-02" db="EMBL/GenBank/DDBJ databases">
        <authorList>
            <person name="Nowell W R."/>
        </authorList>
    </citation>
    <scope>NUCLEOTIDE SEQUENCE</scope>
</reference>
<gene>
    <name evidence="3" type="ORF">OVA965_LOCUS15740</name>
    <name evidence="4" type="ORF">TMI583_LOCUS15749</name>
</gene>
<dbReference type="InterPro" id="IPR016166">
    <property type="entry name" value="FAD-bd_PCMH"/>
</dbReference>
<comment type="similarity">
    <text evidence="1">Belongs to the FAD-binding oxidoreductase/transferase type 4 family.</text>
</comment>
<evidence type="ECO:0000256" key="1">
    <source>
        <dbReference type="ARBA" id="ARBA00008000"/>
    </source>
</evidence>
<dbReference type="GO" id="GO:0071949">
    <property type="term" value="F:FAD binding"/>
    <property type="evidence" value="ECO:0007669"/>
    <property type="project" value="InterPro"/>
</dbReference>
<proteinExistence type="inferred from homology"/>
<feature type="domain" description="FAD-binding PCMH-type" evidence="2">
    <location>
        <begin position="129"/>
        <end position="307"/>
    </location>
</feature>
<comment type="caution">
    <text evidence="3">The sequence shown here is derived from an EMBL/GenBank/DDBJ whole genome shotgun (WGS) entry which is preliminary data.</text>
</comment>
<dbReference type="EMBL" id="CAJNOK010007149">
    <property type="protein sequence ID" value="CAF1025851.1"/>
    <property type="molecule type" value="Genomic_DNA"/>
</dbReference>
<evidence type="ECO:0000259" key="2">
    <source>
        <dbReference type="PROSITE" id="PS51387"/>
    </source>
</evidence>
<dbReference type="InterPro" id="IPR036318">
    <property type="entry name" value="FAD-bd_PCMH-like_sf"/>
</dbReference>
<accession>A0A8S2DXF9</accession>